<reference evidence="2 3" key="1">
    <citation type="submission" date="2017-03" db="EMBL/GenBank/DDBJ databases">
        <authorList>
            <person name="Afonso C.L."/>
            <person name="Miller P.J."/>
            <person name="Scott M.A."/>
            <person name="Spackman E."/>
            <person name="Goraichik I."/>
            <person name="Dimitrov K.M."/>
            <person name="Suarez D.L."/>
            <person name="Swayne D.E."/>
        </authorList>
    </citation>
    <scope>NUCLEOTIDE SEQUENCE [LARGE SCALE GENOMIC DNA]</scope>
    <source>
        <strain evidence="2 3">CECT 7971</strain>
    </source>
</reference>
<keyword evidence="1" id="KW-0812">Transmembrane</keyword>
<proteinExistence type="predicted"/>
<dbReference type="InterPro" id="IPR021529">
    <property type="entry name" value="DUF2798"/>
</dbReference>
<keyword evidence="3" id="KW-1185">Reference proteome</keyword>
<sequence length="72" mass="7939">MDKKTLILTQVIMTFMMAVTMSGIMSLIALGPTALWLSEWPKAALIAWPFAFVLGAIAFPVASRMANLIIRR</sequence>
<name>A0A1Y5RM79_9RHOB</name>
<accession>A0A1Y5RM79</accession>
<organism evidence="2 3">
    <name type="scientific">Pacificibacter marinus</name>
    <dbReference type="NCBI Taxonomy" id="658057"/>
    <lineage>
        <taxon>Bacteria</taxon>
        <taxon>Pseudomonadati</taxon>
        <taxon>Pseudomonadota</taxon>
        <taxon>Alphaproteobacteria</taxon>
        <taxon>Rhodobacterales</taxon>
        <taxon>Roseobacteraceae</taxon>
        <taxon>Pacificibacter</taxon>
    </lineage>
</organism>
<dbReference type="AlphaFoldDB" id="A0A1Y5RM79"/>
<gene>
    <name evidence="2" type="ORF">PAM7971_00645</name>
</gene>
<keyword evidence="1" id="KW-1133">Transmembrane helix</keyword>
<keyword evidence="1" id="KW-0472">Membrane</keyword>
<dbReference type="OrthoDB" id="7159403at2"/>
<feature type="transmembrane region" description="Helical" evidence="1">
    <location>
        <begin position="12"/>
        <end position="37"/>
    </location>
</feature>
<protein>
    <recommendedName>
        <fullName evidence="4">DUF2798 domain-containing protein</fullName>
    </recommendedName>
</protein>
<evidence type="ECO:0000313" key="2">
    <source>
        <dbReference type="EMBL" id="SLN20734.1"/>
    </source>
</evidence>
<dbReference type="Proteomes" id="UP000193307">
    <property type="component" value="Unassembled WGS sequence"/>
</dbReference>
<feature type="transmembrane region" description="Helical" evidence="1">
    <location>
        <begin position="43"/>
        <end position="62"/>
    </location>
</feature>
<evidence type="ECO:0000256" key="1">
    <source>
        <dbReference type="SAM" id="Phobius"/>
    </source>
</evidence>
<evidence type="ECO:0008006" key="4">
    <source>
        <dbReference type="Google" id="ProtNLM"/>
    </source>
</evidence>
<dbReference type="Pfam" id="PF11391">
    <property type="entry name" value="DUF2798"/>
    <property type="match status" value="1"/>
</dbReference>
<evidence type="ECO:0000313" key="3">
    <source>
        <dbReference type="Proteomes" id="UP000193307"/>
    </source>
</evidence>
<dbReference type="EMBL" id="FWFW01000001">
    <property type="protein sequence ID" value="SLN20734.1"/>
    <property type="molecule type" value="Genomic_DNA"/>
</dbReference>